<evidence type="ECO:0000313" key="1">
    <source>
        <dbReference type="EMBL" id="MDE8698195.1"/>
    </source>
</evidence>
<dbReference type="AlphaFoldDB" id="A0AAW6MEG7"/>
<dbReference type="SUPFAM" id="SSF82693">
    <property type="entry name" value="Multidrug efflux transporter AcrB pore domain, PN1, PN2, PC1 and PC2 subdomains"/>
    <property type="match status" value="1"/>
</dbReference>
<dbReference type="EMBL" id="JARFID010000851">
    <property type="protein sequence ID" value="MDE8698195.1"/>
    <property type="molecule type" value="Genomic_DNA"/>
</dbReference>
<accession>A0AAW6MEG7</accession>
<protein>
    <submittedName>
        <fullName evidence="1">Efflux RND transporter permease subunit</fullName>
    </submittedName>
</protein>
<dbReference type="Pfam" id="PF00873">
    <property type="entry name" value="ACR_tran"/>
    <property type="match status" value="1"/>
</dbReference>
<sequence>IYFPMGRYGCYRLDCPKAVLGVLAGILVLAGVLSYTVGKDFLPPLDEGAIWIQVQLPPGISIERSKEMGAELRNKLGQFPEVSYARPIIGLPEHLKNPR</sequence>
<dbReference type="PANTHER" id="PTHR32063">
    <property type="match status" value="1"/>
</dbReference>
<organism evidence="1 2">
    <name type="scientific">Bacteroides cellulosilyticus</name>
    <dbReference type="NCBI Taxonomy" id="246787"/>
    <lineage>
        <taxon>Bacteria</taxon>
        <taxon>Pseudomonadati</taxon>
        <taxon>Bacteroidota</taxon>
        <taxon>Bacteroidia</taxon>
        <taxon>Bacteroidales</taxon>
        <taxon>Bacteroidaceae</taxon>
        <taxon>Bacteroides</taxon>
    </lineage>
</organism>
<gene>
    <name evidence="1" type="ORF">PZH42_29980</name>
</gene>
<dbReference type="GO" id="GO:0042910">
    <property type="term" value="F:xenobiotic transmembrane transporter activity"/>
    <property type="evidence" value="ECO:0007669"/>
    <property type="project" value="TreeGrafter"/>
</dbReference>
<name>A0AAW6MEG7_9BACE</name>
<dbReference type="Gene3D" id="3.30.70.1430">
    <property type="entry name" value="Multidrug efflux transporter AcrB pore domain"/>
    <property type="match status" value="1"/>
</dbReference>
<evidence type="ECO:0000313" key="2">
    <source>
        <dbReference type="Proteomes" id="UP001221924"/>
    </source>
</evidence>
<dbReference type="Proteomes" id="UP001221924">
    <property type="component" value="Unassembled WGS sequence"/>
</dbReference>
<feature type="non-terminal residue" evidence="1">
    <location>
        <position position="1"/>
    </location>
</feature>
<dbReference type="PANTHER" id="PTHR32063:SF17">
    <property type="entry name" value="CATION EFFLUX SYSTEM PROTEIN"/>
    <property type="match status" value="1"/>
</dbReference>
<dbReference type="GO" id="GO:0005886">
    <property type="term" value="C:plasma membrane"/>
    <property type="evidence" value="ECO:0007669"/>
    <property type="project" value="TreeGrafter"/>
</dbReference>
<dbReference type="Gene3D" id="1.20.1640.10">
    <property type="entry name" value="Multidrug efflux transporter AcrB transmembrane domain"/>
    <property type="match status" value="1"/>
</dbReference>
<dbReference type="InterPro" id="IPR001036">
    <property type="entry name" value="Acrflvin-R"/>
</dbReference>
<proteinExistence type="predicted"/>
<reference evidence="1" key="1">
    <citation type="submission" date="2023-03" db="EMBL/GenBank/DDBJ databases">
        <title>DFI Biobank Strains.</title>
        <authorList>
            <person name="Mostad J."/>
            <person name="Paddock L."/>
            <person name="Medina S."/>
            <person name="Waligurski E."/>
            <person name="Barat B."/>
            <person name="Smith R."/>
            <person name="Burgo V."/>
            <person name="Metcalfe C."/>
            <person name="Woodson C."/>
            <person name="Sundararajan A."/>
            <person name="Ramaswamy R."/>
            <person name="Lin H."/>
            <person name="Pamer E.G."/>
        </authorList>
    </citation>
    <scope>NUCLEOTIDE SEQUENCE</scope>
    <source>
        <strain evidence="1">DFI.9.5</strain>
    </source>
</reference>
<comment type="caution">
    <text evidence="1">The sequence shown here is derived from an EMBL/GenBank/DDBJ whole genome shotgun (WGS) entry which is preliminary data.</text>
</comment>
<dbReference type="RefSeq" id="WP_275203130.1">
    <property type="nucleotide sequence ID" value="NZ_JARFID010000851.1"/>
</dbReference>
<feature type="non-terminal residue" evidence="1">
    <location>
        <position position="99"/>
    </location>
</feature>